<reference evidence="2" key="2">
    <citation type="submission" date="2020-09" db="EMBL/GenBank/DDBJ databases">
        <authorList>
            <person name="Sun Q."/>
            <person name="Zhou Y."/>
        </authorList>
    </citation>
    <scope>NUCLEOTIDE SEQUENCE</scope>
    <source>
        <strain evidence="2">CGMCC 1.15082</strain>
    </source>
</reference>
<name>A0A916WJ55_9HYPH</name>
<comment type="caution">
    <text evidence="2">The sequence shown here is derived from an EMBL/GenBank/DDBJ whole genome shotgun (WGS) entry which is preliminary data.</text>
</comment>
<dbReference type="EMBL" id="BMHH01000015">
    <property type="protein sequence ID" value="GGB02274.1"/>
    <property type="molecule type" value="Genomic_DNA"/>
</dbReference>
<gene>
    <name evidence="2" type="ORF">GCM10011491_33020</name>
</gene>
<proteinExistence type="predicted"/>
<accession>A0A916WJ55</accession>
<feature type="region of interest" description="Disordered" evidence="1">
    <location>
        <begin position="57"/>
        <end position="82"/>
    </location>
</feature>
<keyword evidence="3" id="KW-1185">Reference proteome</keyword>
<dbReference type="Proteomes" id="UP000646478">
    <property type="component" value="Unassembled WGS sequence"/>
</dbReference>
<sequence>MLPHRRIAGLVRVLSARARCRQLLWDGPHAADNRLHRTRRDRLKLDRTERLIDTRGGLTDGLAAGTGRSVGRSDGFGSGPDRPSWREMVPTFALFVVIV</sequence>
<protein>
    <submittedName>
        <fullName evidence="2">Uncharacterized protein</fullName>
    </submittedName>
</protein>
<evidence type="ECO:0000313" key="3">
    <source>
        <dbReference type="Proteomes" id="UP000646478"/>
    </source>
</evidence>
<reference evidence="2" key="1">
    <citation type="journal article" date="2014" name="Int. J. Syst. Evol. Microbiol.">
        <title>Complete genome sequence of Corynebacterium casei LMG S-19264T (=DSM 44701T), isolated from a smear-ripened cheese.</title>
        <authorList>
            <consortium name="US DOE Joint Genome Institute (JGI-PGF)"/>
            <person name="Walter F."/>
            <person name="Albersmeier A."/>
            <person name="Kalinowski J."/>
            <person name="Ruckert C."/>
        </authorList>
    </citation>
    <scope>NUCLEOTIDE SEQUENCE</scope>
    <source>
        <strain evidence="2">CGMCC 1.15082</strain>
    </source>
</reference>
<feature type="compositionally biased region" description="Low complexity" evidence="1">
    <location>
        <begin position="57"/>
        <end position="67"/>
    </location>
</feature>
<organism evidence="2 3">
    <name type="scientific">Brucella endophytica</name>
    <dbReference type="NCBI Taxonomy" id="1963359"/>
    <lineage>
        <taxon>Bacteria</taxon>
        <taxon>Pseudomonadati</taxon>
        <taxon>Pseudomonadota</taxon>
        <taxon>Alphaproteobacteria</taxon>
        <taxon>Hyphomicrobiales</taxon>
        <taxon>Brucellaceae</taxon>
        <taxon>Brucella/Ochrobactrum group</taxon>
        <taxon>Brucella</taxon>
    </lineage>
</organism>
<dbReference type="AlphaFoldDB" id="A0A916WJ55"/>
<evidence type="ECO:0000313" key="2">
    <source>
        <dbReference type="EMBL" id="GGB02274.1"/>
    </source>
</evidence>
<evidence type="ECO:0000256" key="1">
    <source>
        <dbReference type="SAM" id="MobiDB-lite"/>
    </source>
</evidence>